<keyword evidence="9 11" id="KW-0472">Membrane</keyword>
<dbReference type="Pfam" id="PF02355">
    <property type="entry name" value="SecD_SecF_C"/>
    <property type="match status" value="1"/>
</dbReference>
<dbReference type="GO" id="GO:0005886">
    <property type="term" value="C:plasma membrane"/>
    <property type="evidence" value="ECO:0007669"/>
    <property type="project" value="UniProtKB-SubCell"/>
</dbReference>
<dbReference type="PANTHER" id="PTHR30081">
    <property type="entry name" value="PROTEIN-EXPORT MEMBRANE PROTEIN SEC"/>
    <property type="match status" value="1"/>
</dbReference>
<feature type="non-terminal residue" evidence="13">
    <location>
        <position position="1"/>
    </location>
</feature>
<dbReference type="InterPro" id="IPR055344">
    <property type="entry name" value="SecD_SecF_C_bact"/>
</dbReference>
<dbReference type="EMBL" id="UINC01000490">
    <property type="protein sequence ID" value="SUZ56261.1"/>
    <property type="molecule type" value="Genomic_DNA"/>
</dbReference>
<sequence>VLRGLYAGETVIDFPRWWRVAALASGIALLLSLGSFGLRGLELGIDFAGGTSYEVAAPDASVSDARSLLSRFGADGARIQVVDGDMIRIRSDIDDPARAAEIRDALSTELGPVETFEQVGPTWGDEVTDKAVRALVVFFIVVALYISVRLEWKMAAGALAAVAHDIVVSVGVYSLLGVEVTPATVIAFLTIMGYSLYDTIVVYDKVREMTGRLGATERYTYTELMNLALNRVAMRSINTSVTSALPVLSLLMVGSVALGATALREFALALLVGIIVGSYSSLFLAAAMVARLKEGEQRWVQIRSKLAGRGLLDGPTRTIRRDEASAPDSRSSESSGRSKGPARRRPAPAARPGGSGSGTPPRPRKKRRN</sequence>
<feature type="transmembrane region" description="Helical" evidence="11">
    <location>
        <begin position="131"/>
        <end position="148"/>
    </location>
</feature>
<evidence type="ECO:0000259" key="12">
    <source>
        <dbReference type="Pfam" id="PF02355"/>
    </source>
</evidence>
<evidence type="ECO:0000256" key="10">
    <source>
        <dbReference type="SAM" id="MobiDB-lite"/>
    </source>
</evidence>
<keyword evidence="4" id="KW-1003">Cell membrane</keyword>
<evidence type="ECO:0000256" key="5">
    <source>
        <dbReference type="ARBA" id="ARBA00022692"/>
    </source>
</evidence>
<reference evidence="13" key="1">
    <citation type="submission" date="2018-05" db="EMBL/GenBank/DDBJ databases">
        <authorList>
            <person name="Lanie J.A."/>
            <person name="Ng W.-L."/>
            <person name="Kazmierczak K.M."/>
            <person name="Andrzejewski T.M."/>
            <person name="Davidsen T.M."/>
            <person name="Wayne K.J."/>
            <person name="Tettelin H."/>
            <person name="Glass J.I."/>
            <person name="Rusch D."/>
            <person name="Podicherti R."/>
            <person name="Tsui H.-C.T."/>
            <person name="Winkler M.E."/>
        </authorList>
    </citation>
    <scope>NUCLEOTIDE SEQUENCE</scope>
</reference>
<evidence type="ECO:0000256" key="6">
    <source>
        <dbReference type="ARBA" id="ARBA00022927"/>
    </source>
</evidence>
<dbReference type="GO" id="GO:0006886">
    <property type="term" value="P:intracellular protein transport"/>
    <property type="evidence" value="ECO:0007669"/>
    <property type="project" value="InterPro"/>
</dbReference>
<evidence type="ECO:0000256" key="1">
    <source>
        <dbReference type="ARBA" id="ARBA00004651"/>
    </source>
</evidence>
<accession>A0A381NNX8</accession>
<evidence type="ECO:0000256" key="4">
    <source>
        <dbReference type="ARBA" id="ARBA00022475"/>
    </source>
</evidence>
<feature type="transmembrane region" description="Helical" evidence="11">
    <location>
        <begin position="20"/>
        <end position="38"/>
    </location>
</feature>
<keyword evidence="8" id="KW-0811">Translocation</keyword>
<dbReference type="InterPro" id="IPR048634">
    <property type="entry name" value="SecD_SecF_C"/>
</dbReference>
<protein>
    <recommendedName>
        <fullName evidence="2">Protein translocase subunit SecF</fullName>
    </recommendedName>
</protein>
<evidence type="ECO:0000256" key="3">
    <source>
        <dbReference type="ARBA" id="ARBA00022448"/>
    </source>
</evidence>
<dbReference type="InterPro" id="IPR005665">
    <property type="entry name" value="SecF_bac"/>
</dbReference>
<comment type="subcellular location">
    <subcellularLocation>
        <location evidence="1">Cell membrane</location>
        <topology evidence="1">Multi-pass membrane protein</topology>
    </subcellularLocation>
</comment>
<dbReference type="NCBIfam" id="TIGR00916">
    <property type="entry name" value="2A0604s01"/>
    <property type="match status" value="1"/>
</dbReference>
<dbReference type="Pfam" id="PF07549">
    <property type="entry name" value="Sec_GG"/>
    <property type="match status" value="1"/>
</dbReference>
<feature type="transmembrane region" description="Helical" evidence="11">
    <location>
        <begin position="241"/>
        <end position="260"/>
    </location>
</feature>
<feature type="region of interest" description="Disordered" evidence="10">
    <location>
        <begin position="311"/>
        <end position="369"/>
    </location>
</feature>
<organism evidence="13">
    <name type="scientific">marine metagenome</name>
    <dbReference type="NCBI Taxonomy" id="408172"/>
    <lineage>
        <taxon>unclassified sequences</taxon>
        <taxon>metagenomes</taxon>
        <taxon>ecological metagenomes</taxon>
    </lineage>
</organism>
<keyword evidence="3" id="KW-0813">Transport</keyword>
<dbReference type="PANTHER" id="PTHR30081:SF8">
    <property type="entry name" value="PROTEIN TRANSLOCASE SUBUNIT SECF"/>
    <property type="match status" value="1"/>
</dbReference>
<dbReference type="NCBIfam" id="TIGR00966">
    <property type="entry name" value="transloc_SecF"/>
    <property type="match status" value="1"/>
</dbReference>
<dbReference type="PRINTS" id="PR01755">
    <property type="entry name" value="SECFTRNLCASE"/>
</dbReference>
<proteinExistence type="inferred from homology"/>
<dbReference type="InterPro" id="IPR022645">
    <property type="entry name" value="SecD/SecF_bac"/>
</dbReference>
<feature type="compositionally biased region" description="Low complexity" evidence="10">
    <location>
        <begin position="326"/>
        <end position="339"/>
    </location>
</feature>
<feature type="transmembrane region" description="Helical" evidence="11">
    <location>
        <begin position="182"/>
        <end position="203"/>
    </location>
</feature>
<dbReference type="SUPFAM" id="SSF82866">
    <property type="entry name" value="Multidrug efflux transporter AcrB transmembrane domain"/>
    <property type="match status" value="1"/>
</dbReference>
<evidence type="ECO:0000313" key="13">
    <source>
        <dbReference type="EMBL" id="SUZ56261.1"/>
    </source>
</evidence>
<dbReference type="InterPro" id="IPR022646">
    <property type="entry name" value="SecD/SecF_CS"/>
</dbReference>
<name>A0A381NNX8_9ZZZZ</name>
<keyword evidence="6" id="KW-0653">Protein transport</keyword>
<feature type="transmembrane region" description="Helical" evidence="11">
    <location>
        <begin position="155"/>
        <end position="176"/>
    </location>
</feature>
<keyword evidence="7 11" id="KW-1133">Transmembrane helix</keyword>
<gene>
    <name evidence="13" type="ORF">METZ01_LOCUS9115</name>
</gene>
<dbReference type="GO" id="GO:0015450">
    <property type="term" value="F:protein-transporting ATPase activity"/>
    <property type="evidence" value="ECO:0007669"/>
    <property type="project" value="InterPro"/>
</dbReference>
<feature type="transmembrane region" description="Helical" evidence="11">
    <location>
        <begin position="266"/>
        <end position="289"/>
    </location>
</feature>
<feature type="domain" description="Protein export membrane protein SecD/SecF C-terminal" evidence="12">
    <location>
        <begin position="115"/>
        <end position="294"/>
    </location>
</feature>
<dbReference type="HAMAP" id="MF_01464_B">
    <property type="entry name" value="SecF_B"/>
    <property type="match status" value="1"/>
</dbReference>
<evidence type="ECO:0000256" key="8">
    <source>
        <dbReference type="ARBA" id="ARBA00023010"/>
    </source>
</evidence>
<dbReference type="InterPro" id="IPR022813">
    <property type="entry name" value="SecD/SecF_arch_bac"/>
</dbReference>
<dbReference type="Gene3D" id="1.20.1640.10">
    <property type="entry name" value="Multidrug efflux transporter AcrB transmembrane domain"/>
    <property type="match status" value="1"/>
</dbReference>
<keyword evidence="5 11" id="KW-0812">Transmembrane</keyword>
<evidence type="ECO:0000256" key="11">
    <source>
        <dbReference type="SAM" id="Phobius"/>
    </source>
</evidence>
<evidence type="ECO:0000256" key="7">
    <source>
        <dbReference type="ARBA" id="ARBA00022989"/>
    </source>
</evidence>
<dbReference type="AlphaFoldDB" id="A0A381NNX8"/>
<evidence type="ECO:0000256" key="2">
    <source>
        <dbReference type="ARBA" id="ARBA00015792"/>
    </source>
</evidence>
<evidence type="ECO:0000256" key="9">
    <source>
        <dbReference type="ARBA" id="ARBA00023136"/>
    </source>
</evidence>